<dbReference type="RefSeq" id="WP_143647173.1">
    <property type="nucleotide sequence ID" value="NZ_JABJXA010000270.1"/>
</dbReference>
<proteinExistence type="predicted"/>
<protein>
    <recommendedName>
        <fullName evidence="5">Toxin</fullName>
    </recommendedName>
</protein>
<dbReference type="EMBL" id="JABJXA010000270">
    <property type="protein sequence ID" value="MBB1262175.1"/>
    <property type="molecule type" value="Genomic_DNA"/>
</dbReference>
<reference evidence="4" key="2">
    <citation type="submission" date="2020-05" db="EMBL/GenBank/DDBJ databases">
        <title>Classification of alakaliphilic streptomycetes isolated from an alkaline soil next to Lonar Crater, India and a proposal for the recognition of Streptomyces alkaliterrae sp. nov.</title>
        <authorList>
            <person name="Golinska P."/>
        </authorList>
    </citation>
    <scope>NUCLEOTIDE SEQUENCE [LARGE SCALE GENOMIC DNA]</scope>
    <source>
        <strain evidence="4">OF8</strain>
    </source>
</reference>
<organism evidence="2 3">
    <name type="scientific">Streptomyces alkaliterrae</name>
    <dbReference type="NCBI Taxonomy" id="2213162"/>
    <lineage>
        <taxon>Bacteria</taxon>
        <taxon>Bacillati</taxon>
        <taxon>Actinomycetota</taxon>
        <taxon>Actinomycetes</taxon>
        <taxon>Kitasatosporales</taxon>
        <taxon>Streptomycetaceae</taxon>
        <taxon>Streptomyces</taxon>
    </lineage>
</organism>
<reference evidence="1" key="3">
    <citation type="journal article" name="Syst. Appl. Microbiol.">
        <title>Streptomyces alkaliterrae sp. nov., isolated from an alkaline soil, and emended descriptions of Streptomyces alkaliphilus, Streptomyces calidiresistens and Streptomyces durbertensis.</title>
        <authorList>
            <person name="Swiecimska M."/>
            <person name="Golinska P."/>
            <person name="Nouioui I."/>
            <person name="Wypij M."/>
            <person name="Rai M."/>
            <person name="Sangal V."/>
            <person name="Goodfellow M."/>
        </authorList>
    </citation>
    <scope>NUCLEOTIDE SEQUENCE</scope>
    <source>
        <strain evidence="1">OF8</strain>
    </source>
</reference>
<dbReference type="Proteomes" id="UP000320857">
    <property type="component" value="Unassembled WGS sequence"/>
</dbReference>
<dbReference type="Proteomes" id="UP000517765">
    <property type="component" value="Unassembled WGS sequence"/>
</dbReference>
<gene>
    <name evidence="2" type="ORF">FNX44_007390</name>
    <name evidence="1" type="ORF">H3147_25695</name>
</gene>
<evidence type="ECO:0000313" key="4">
    <source>
        <dbReference type="Proteomes" id="UP000517765"/>
    </source>
</evidence>
<dbReference type="EMBL" id="VJYK02000053">
    <property type="protein sequence ID" value="MQS01700.1"/>
    <property type="molecule type" value="Genomic_DNA"/>
</dbReference>
<evidence type="ECO:0000313" key="2">
    <source>
        <dbReference type="EMBL" id="MQS01700.1"/>
    </source>
</evidence>
<evidence type="ECO:0000313" key="1">
    <source>
        <dbReference type="EMBL" id="MBB1262175.1"/>
    </source>
</evidence>
<sequence length="205" mass="21944">MSKTSRRARCEAVADQLDIPRPFDLDALCARIAAGRGRPLRLVPLDGVPDVAMPCGVWVATSTTDLIFYEPATSSVHKLHIVLHEIAHLLLGHGATDRERPAYAERLLTGTGTGTGTDTGDEAAVRPAGAEDLAGLDEDDELDLGQLLHVLGRTSYTDAEERDAELLATILSDRALSADATPSRSEEAAGVLDRLNDAFGHRGRR</sequence>
<dbReference type="OrthoDB" id="4144896at2"/>
<keyword evidence="3" id="KW-1185">Reference proteome</keyword>
<reference evidence="2 3" key="1">
    <citation type="submission" date="2019-10" db="EMBL/GenBank/DDBJ databases">
        <title>Streptomyces sp. nov., a novel actinobacterium isolated from alkaline environment.</title>
        <authorList>
            <person name="Golinska P."/>
        </authorList>
    </citation>
    <scope>NUCLEOTIDE SEQUENCE [LARGE SCALE GENOMIC DNA]</scope>
    <source>
        <strain evidence="2 3">OF1</strain>
    </source>
</reference>
<name>A0A5P0YP74_9ACTN</name>
<evidence type="ECO:0000313" key="3">
    <source>
        <dbReference type="Proteomes" id="UP000320857"/>
    </source>
</evidence>
<dbReference type="AlphaFoldDB" id="A0A5P0YP74"/>
<accession>A0A5P0YP74</accession>
<evidence type="ECO:0008006" key="5">
    <source>
        <dbReference type="Google" id="ProtNLM"/>
    </source>
</evidence>
<comment type="caution">
    <text evidence="2">The sequence shown here is derived from an EMBL/GenBank/DDBJ whole genome shotgun (WGS) entry which is preliminary data.</text>
</comment>